<dbReference type="AlphaFoldDB" id="A0ABD5T093"/>
<dbReference type="RefSeq" id="WP_273741513.1">
    <property type="nucleotide sequence ID" value="NZ_JAQIVI010000618.1"/>
</dbReference>
<keyword evidence="4" id="KW-0547">Nucleotide-binding</keyword>
<dbReference type="InterPro" id="IPR018164">
    <property type="entry name" value="Ala-tRNA-synth_IIc_N"/>
</dbReference>
<dbReference type="Gene3D" id="3.10.310.40">
    <property type="match status" value="1"/>
</dbReference>
<keyword evidence="5" id="KW-0862">Zinc</keyword>
<evidence type="ECO:0000256" key="8">
    <source>
        <dbReference type="ARBA" id="ARBA00022917"/>
    </source>
</evidence>
<dbReference type="SUPFAM" id="SSF55186">
    <property type="entry name" value="ThrRS/AlaRS common domain"/>
    <property type="match status" value="1"/>
</dbReference>
<reference evidence="11 12" key="1">
    <citation type="journal article" date="2019" name="Int. J. Syst. Evol. Microbiol.">
        <title>The Global Catalogue of Microorganisms (GCM) 10K type strain sequencing project: providing services to taxonomists for standard genome sequencing and annotation.</title>
        <authorList>
            <consortium name="The Broad Institute Genomics Platform"/>
            <consortium name="The Broad Institute Genome Sequencing Center for Infectious Disease"/>
            <person name="Wu L."/>
            <person name="Ma J."/>
        </authorList>
    </citation>
    <scope>NUCLEOTIDE SEQUENCE [LARGE SCALE GENOMIC DNA]</scope>
    <source>
        <strain evidence="11 12">LMG 29247</strain>
    </source>
</reference>
<dbReference type="GO" id="GO:0004812">
    <property type="term" value="F:aminoacyl-tRNA ligase activity"/>
    <property type="evidence" value="ECO:0007669"/>
    <property type="project" value="UniProtKB-KW"/>
</dbReference>
<evidence type="ECO:0000256" key="2">
    <source>
        <dbReference type="ARBA" id="ARBA00022555"/>
    </source>
</evidence>
<evidence type="ECO:0000256" key="1">
    <source>
        <dbReference type="ARBA" id="ARBA00008226"/>
    </source>
</evidence>
<dbReference type="Gene3D" id="2.40.30.130">
    <property type="match status" value="1"/>
</dbReference>
<dbReference type="PANTHER" id="PTHR11777:SF9">
    <property type="entry name" value="ALANINE--TRNA LIGASE, CYTOPLASMIC"/>
    <property type="match status" value="1"/>
</dbReference>
<evidence type="ECO:0000313" key="11">
    <source>
        <dbReference type="EMBL" id="MFC6768775.1"/>
    </source>
</evidence>
<evidence type="ECO:0000256" key="3">
    <source>
        <dbReference type="ARBA" id="ARBA00022598"/>
    </source>
</evidence>
<evidence type="ECO:0000256" key="4">
    <source>
        <dbReference type="ARBA" id="ARBA00022741"/>
    </source>
</evidence>
<gene>
    <name evidence="11" type="ORF">ACFQE6_28315</name>
</gene>
<dbReference type="InterPro" id="IPR012947">
    <property type="entry name" value="tRNA_SAD"/>
</dbReference>
<protein>
    <submittedName>
        <fullName evidence="11">Alanyl-tRNA editing protein</fullName>
    </submittedName>
</protein>
<evidence type="ECO:0000256" key="5">
    <source>
        <dbReference type="ARBA" id="ARBA00022833"/>
    </source>
</evidence>
<dbReference type="PROSITE" id="PS50860">
    <property type="entry name" value="AA_TRNA_LIGASE_II_ALA"/>
    <property type="match status" value="1"/>
</dbReference>
<dbReference type="EMBL" id="JBHSWV010000618">
    <property type="protein sequence ID" value="MFC6768775.1"/>
    <property type="molecule type" value="Genomic_DNA"/>
</dbReference>
<dbReference type="SMART" id="SM00863">
    <property type="entry name" value="tRNA_SAD"/>
    <property type="match status" value="1"/>
</dbReference>
<keyword evidence="6" id="KW-0067">ATP-binding</keyword>
<comment type="caution">
    <text evidence="11">The sequence shown here is derived from an EMBL/GenBank/DDBJ whole genome shotgun (WGS) entry which is preliminary data.</text>
</comment>
<comment type="similarity">
    <text evidence="1">Belongs to the class-II aminoacyl-tRNA synthetase family.</text>
</comment>
<evidence type="ECO:0000256" key="9">
    <source>
        <dbReference type="ARBA" id="ARBA00023146"/>
    </source>
</evidence>
<dbReference type="SUPFAM" id="SSF50447">
    <property type="entry name" value="Translation proteins"/>
    <property type="match status" value="1"/>
</dbReference>
<dbReference type="PANTHER" id="PTHR11777">
    <property type="entry name" value="ALANYL-TRNA SYNTHETASE"/>
    <property type="match status" value="1"/>
</dbReference>
<keyword evidence="9" id="KW-0030">Aminoacyl-tRNA synthetase</keyword>
<dbReference type="Gene3D" id="3.30.980.10">
    <property type="entry name" value="Threonyl-trna Synthetase, Chain A, domain 2"/>
    <property type="match status" value="1"/>
</dbReference>
<evidence type="ECO:0000256" key="6">
    <source>
        <dbReference type="ARBA" id="ARBA00022840"/>
    </source>
</evidence>
<dbReference type="Proteomes" id="UP001596383">
    <property type="component" value="Unassembled WGS sequence"/>
</dbReference>
<dbReference type="Pfam" id="PF01411">
    <property type="entry name" value="tRNA-synt_2c"/>
    <property type="match status" value="1"/>
</dbReference>
<accession>A0ABD5T093</accession>
<name>A0ABD5T093_9EURY</name>
<dbReference type="GO" id="GO:0000049">
    <property type="term" value="F:tRNA binding"/>
    <property type="evidence" value="ECO:0007669"/>
    <property type="project" value="UniProtKB-KW"/>
</dbReference>
<dbReference type="GO" id="GO:0006412">
    <property type="term" value="P:translation"/>
    <property type="evidence" value="ECO:0007669"/>
    <property type="project" value="UniProtKB-KW"/>
</dbReference>
<keyword evidence="7" id="KW-0694">RNA-binding</keyword>
<dbReference type="Pfam" id="PF07973">
    <property type="entry name" value="tRNA_SAD"/>
    <property type="match status" value="1"/>
</dbReference>
<evidence type="ECO:0000256" key="7">
    <source>
        <dbReference type="ARBA" id="ARBA00022884"/>
    </source>
</evidence>
<proteinExistence type="inferred from homology"/>
<dbReference type="InterPro" id="IPR018165">
    <property type="entry name" value="Ala-tRNA-synth_IIc_core"/>
</dbReference>
<evidence type="ECO:0000259" key="10">
    <source>
        <dbReference type="PROSITE" id="PS50860"/>
    </source>
</evidence>
<keyword evidence="12" id="KW-1185">Reference proteome</keyword>
<organism evidence="11 12">
    <name type="scientific">Natrinema soli</name>
    <dbReference type="NCBI Taxonomy" id="1930624"/>
    <lineage>
        <taxon>Archaea</taxon>
        <taxon>Methanobacteriati</taxon>
        <taxon>Methanobacteriota</taxon>
        <taxon>Stenosarchaea group</taxon>
        <taxon>Halobacteria</taxon>
        <taxon>Halobacteriales</taxon>
        <taxon>Natrialbaceae</taxon>
        <taxon>Natrinema</taxon>
    </lineage>
</organism>
<sequence length="401" mass="43535">MATDSTNNIAAQEPYVTEFEATVRSVDGRAVRLDRTYFYPEGGGQPADNGFLDGIDVTDVQKRDGETIHILATVPGFEAGEAVTGRIDEEFRTYCMRAHTASHLMYGAGRKLFEDPGYGGFDIGSEKVRLDFKTDRDPDDVNAITFERMVNKVVWDSRDITWKEMDSECARRRDDVVFNLTDNGEPSDTVRVVEIDEWDIAACGGTHVQNTTEVGPIAVLDVSNPGSDLIRVEYAVGPTAIQTRIDERKNAERAADAMETSVEDLPERATSLVQEIGSLTEEIDQLHERLLEKRLTTLADEAVSKNGDDWLVGEVEGMGPNDVSERVRKLAGDAGDVIALIGINGSSFVVVATTGEPDASEVVDDVTAEFGGGGGGGSTFAQGGGLNEEPTTIVEYLREQV</sequence>
<dbReference type="InterPro" id="IPR018163">
    <property type="entry name" value="Thr/Ala-tRNA-synth_IIc_edit"/>
</dbReference>
<evidence type="ECO:0000313" key="12">
    <source>
        <dbReference type="Proteomes" id="UP001596383"/>
    </source>
</evidence>
<keyword evidence="8" id="KW-0648">Protein biosynthesis</keyword>
<dbReference type="GO" id="GO:0002161">
    <property type="term" value="F:aminoacyl-tRNA deacylase activity"/>
    <property type="evidence" value="ECO:0007669"/>
    <property type="project" value="UniProtKB-ARBA"/>
</dbReference>
<dbReference type="InterPro" id="IPR009000">
    <property type="entry name" value="Transl_B-barrel_sf"/>
</dbReference>
<keyword evidence="2" id="KW-0820">tRNA-binding</keyword>
<keyword evidence="3" id="KW-0436">Ligase</keyword>
<feature type="domain" description="Alanyl-transfer RNA synthetases family profile" evidence="10">
    <location>
        <begin position="1"/>
        <end position="246"/>
    </location>
</feature>
<dbReference type="InterPro" id="IPR050058">
    <property type="entry name" value="Ala-tRNA_ligase"/>
</dbReference>
<dbReference type="GO" id="GO:0005524">
    <property type="term" value="F:ATP binding"/>
    <property type="evidence" value="ECO:0007669"/>
    <property type="project" value="UniProtKB-KW"/>
</dbReference>